<dbReference type="PROSITE" id="PS51078">
    <property type="entry name" value="ICLR_ED"/>
    <property type="match status" value="1"/>
</dbReference>
<dbReference type="Pfam" id="PF01614">
    <property type="entry name" value="IclR_C"/>
    <property type="match status" value="1"/>
</dbReference>
<proteinExistence type="predicted"/>
<dbReference type="RefSeq" id="WP_227506845.1">
    <property type="nucleotide sequence ID" value="NZ_LFBU01000002.1"/>
</dbReference>
<evidence type="ECO:0000259" key="5">
    <source>
        <dbReference type="PROSITE" id="PS51077"/>
    </source>
</evidence>
<comment type="caution">
    <text evidence="7">The sequence shown here is derived from an EMBL/GenBank/DDBJ whole genome shotgun (WGS) entry which is preliminary data.</text>
</comment>
<dbReference type="InterPro" id="IPR014757">
    <property type="entry name" value="Tscrpt_reg_IclR_C"/>
</dbReference>
<dbReference type="GO" id="GO:0045892">
    <property type="term" value="P:negative regulation of DNA-templated transcription"/>
    <property type="evidence" value="ECO:0007669"/>
    <property type="project" value="TreeGrafter"/>
</dbReference>
<dbReference type="PATRIC" id="fig|1658765.3.peg.3661"/>
<dbReference type="SUPFAM" id="SSF46785">
    <property type="entry name" value="Winged helix' DNA-binding domain"/>
    <property type="match status" value="1"/>
</dbReference>
<dbReference type="InterPro" id="IPR050707">
    <property type="entry name" value="HTH_MetabolicPath_Reg"/>
</dbReference>
<evidence type="ECO:0000256" key="3">
    <source>
        <dbReference type="ARBA" id="ARBA00023163"/>
    </source>
</evidence>
<dbReference type="Gene3D" id="1.10.10.10">
    <property type="entry name" value="Winged helix-like DNA-binding domain superfamily/Winged helix DNA-binding domain"/>
    <property type="match status" value="1"/>
</dbReference>
<dbReference type="SUPFAM" id="SSF55781">
    <property type="entry name" value="GAF domain-like"/>
    <property type="match status" value="1"/>
</dbReference>
<dbReference type="InterPro" id="IPR005471">
    <property type="entry name" value="Tscrpt_reg_IclR_N"/>
</dbReference>
<dbReference type="PANTHER" id="PTHR30136:SF8">
    <property type="entry name" value="TRANSCRIPTIONAL REGULATORY PROTEIN"/>
    <property type="match status" value="1"/>
</dbReference>
<name>A0A0J7J4R1_9GAMM</name>
<dbReference type="STRING" id="1658765.Msub_20389"/>
<dbReference type="AlphaFoldDB" id="A0A0J7J4R1"/>
<dbReference type="InterPro" id="IPR036388">
    <property type="entry name" value="WH-like_DNA-bd_sf"/>
</dbReference>
<dbReference type="InterPro" id="IPR036390">
    <property type="entry name" value="WH_DNA-bd_sf"/>
</dbReference>
<protein>
    <submittedName>
        <fullName evidence="7">Transcriptional regulator, IclR family</fullName>
    </submittedName>
</protein>
<keyword evidence="8" id="KW-1185">Reference proteome</keyword>
<evidence type="ECO:0000313" key="7">
    <source>
        <dbReference type="EMBL" id="KMQ73192.1"/>
    </source>
</evidence>
<dbReference type="Pfam" id="PF09339">
    <property type="entry name" value="HTH_IclR"/>
    <property type="match status" value="1"/>
</dbReference>
<evidence type="ECO:0000256" key="1">
    <source>
        <dbReference type="ARBA" id="ARBA00023015"/>
    </source>
</evidence>
<dbReference type="Gene3D" id="3.30.450.40">
    <property type="match status" value="1"/>
</dbReference>
<gene>
    <name evidence="7" type="ORF">Msub_20389</name>
</gene>
<dbReference type="Proteomes" id="UP000036102">
    <property type="component" value="Unassembled WGS sequence"/>
</dbReference>
<keyword evidence="3" id="KW-0804">Transcription</keyword>
<dbReference type="EMBL" id="LFBU01000002">
    <property type="protein sequence ID" value="KMQ73192.1"/>
    <property type="molecule type" value="Genomic_DNA"/>
</dbReference>
<feature type="region of interest" description="Disordered" evidence="4">
    <location>
        <begin position="292"/>
        <end position="314"/>
    </location>
</feature>
<sequence>MPETKSETTDSGGLCITASNGTISNLITATSMAEESPKRQGIGSLEIGLHILNYISTAPRPPTLKELSSALDLSPSRAHKYLVSLLREGFINQVNHTQYTLGNSSLTLGISALRRINPIQLSYEAVDRLNEETDKTVSVTVWNGNGPLIIKWLDSSQPISVNVRLGAELSPLNSASGRIYLASLPAKRRRQLIDQHYKQARVLPKHQGKPITREELGGHLEMIRETGYCAFFSDYLPEINVLSMPVFDINGSIVTIITLLGMDRDTDISEGSELFRQVQDCARRVTQQICGEQKPVSGRQSTGHSQGFRRQLAE</sequence>
<evidence type="ECO:0000256" key="4">
    <source>
        <dbReference type="SAM" id="MobiDB-lite"/>
    </source>
</evidence>
<dbReference type="PANTHER" id="PTHR30136">
    <property type="entry name" value="HELIX-TURN-HELIX TRANSCRIPTIONAL REGULATOR, ICLR FAMILY"/>
    <property type="match status" value="1"/>
</dbReference>
<keyword evidence="2" id="KW-0238">DNA-binding</keyword>
<reference evidence="7 8" key="1">
    <citation type="submission" date="2015-06" db="EMBL/GenBank/DDBJ databases">
        <title>Marinobacter subterrani, a genetically tractable neutrophilic iron-oxidizing strain isolated from the Soudan Iron Mine.</title>
        <authorList>
            <person name="Bonis B.M."/>
            <person name="Gralnick J.A."/>
        </authorList>
    </citation>
    <scope>NUCLEOTIDE SEQUENCE [LARGE SCALE GENOMIC DNA]</scope>
    <source>
        <strain evidence="7 8">JG233</strain>
    </source>
</reference>
<organism evidence="7 8">
    <name type="scientific">Marinobacter subterrani</name>
    <dbReference type="NCBI Taxonomy" id="1658765"/>
    <lineage>
        <taxon>Bacteria</taxon>
        <taxon>Pseudomonadati</taxon>
        <taxon>Pseudomonadota</taxon>
        <taxon>Gammaproteobacteria</taxon>
        <taxon>Pseudomonadales</taxon>
        <taxon>Marinobacteraceae</taxon>
        <taxon>Marinobacter</taxon>
    </lineage>
</organism>
<dbReference type="GO" id="GO:0003677">
    <property type="term" value="F:DNA binding"/>
    <property type="evidence" value="ECO:0007669"/>
    <property type="project" value="UniProtKB-KW"/>
</dbReference>
<dbReference type="SMART" id="SM00346">
    <property type="entry name" value="HTH_ICLR"/>
    <property type="match status" value="1"/>
</dbReference>
<feature type="domain" description="IclR-ED" evidence="6">
    <location>
        <begin position="104"/>
        <end position="291"/>
    </location>
</feature>
<dbReference type="InterPro" id="IPR029016">
    <property type="entry name" value="GAF-like_dom_sf"/>
</dbReference>
<evidence type="ECO:0000256" key="2">
    <source>
        <dbReference type="ARBA" id="ARBA00023125"/>
    </source>
</evidence>
<dbReference type="PROSITE" id="PS51077">
    <property type="entry name" value="HTH_ICLR"/>
    <property type="match status" value="1"/>
</dbReference>
<evidence type="ECO:0000259" key="6">
    <source>
        <dbReference type="PROSITE" id="PS51078"/>
    </source>
</evidence>
<keyword evidence="1" id="KW-0805">Transcription regulation</keyword>
<dbReference type="GO" id="GO:0003700">
    <property type="term" value="F:DNA-binding transcription factor activity"/>
    <property type="evidence" value="ECO:0007669"/>
    <property type="project" value="TreeGrafter"/>
</dbReference>
<evidence type="ECO:0000313" key="8">
    <source>
        <dbReference type="Proteomes" id="UP000036102"/>
    </source>
</evidence>
<feature type="domain" description="HTH iclR-type" evidence="5">
    <location>
        <begin position="42"/>
        <end position="103"/>
    </location>
</feature>
<accession>A0A0J7J4R1</accession>